<evidence type="ECO:0000313" key="3">
    <source>
        <dbReference type="Proteomes" id="UP001499915"/>
    </source>
</evidence>
<comment type="caution">
    <text evidence="2">The sequence shown here is derived from an EMBL/GenBank/DDBJ whole genome shotgun (WGS) entry which is preliminary data.</text>
</comment>
<accession>A0ABN1I4Z3</accession>
<keyword evidence="3" id="KW-1185">Reference proteome</keyword>
<dbReference type="SUPFAM" id="SSF160214">
    <property type="entry name" value="FlaG-like"/>
    <property type="match status" value="1"/>
</dbReference>
<feature type="region of interest" description="Disordered" evidence="1">
    <location>
        <begin position="1"/>
        <end position="37"/>
    </location>
</feature>
<dbReference type="PANTHER" id="PTHR37166:SF1">
    <property type="entry name" value="PROTEIN FLAG"/>
    <property type="match status" value="1"/>
</dbReference>
<dbReference type="InterPro" id="IPR035924">
    <property type="entry name" value="FlaG-like_sf"/>
</dbReference>
<proteinExistence type="predicted"/>
<sequence>MSIEISGVNAQTQPASASSRQSPDSTQAQASSSGVVPVDTVNTATEAVQQSQSAEHVALSDEKLQAAVEKMNELMQSSDRSLQFSVDDSTEKMVVKVMDMETQEIIRQIPSEETLKFSEFLEGMVGLIFDQKA</sequence>
<dbReference type="PANTHER" id="PTHR37166">
    <property type="entry name" value="PROTEIN FLAG"/>
    <property type="match status" value="1"/>
</dbReference>
<gene>
    <name evidence="2" type="ORF">GCM10009104_13810</name>
</gene>
<dbReference type="Gene3D" id="3.30.160.170">
    <property type="entry name" value="FlaG-like"/>
    <property type="match status" value="1"/>
</dbReference>
<reference evidence="2 3" key="1">
    <citation type="journal article" date="2019" name="Int. J. Syst. Evol. Microbiol.">
        <title>The Global Catalogue of Microorganisms (GCM) 10K type strain sequencing project: providing services to taxonomists for standard genome sequencing and annotation.</title>
        <authorList>
            <consortium name="The Broad Institute Genomics Platform"/>
            <consortium name="The Broad Institute Genome Sequencing Center for Infectious Disease"/>
            <person name="Wu L."/>
            <person name="Ma J."/>
        </authorList>
    </citation>
    <scope>NUCLEOTIDE SEQUENCE [LARGE SCALE GENOMIC DNA]</scope>
    <source>
        <strain evidence="2 3">JCM 15134</strain>
    </source>
</reference>
<organism evidence="2 3">
    <name type="scientific">Marinobacterium maritimum</name>
    <dbReference type="NCBI Taxonomy" id="500162"/>
    <lineage>
        <taxon>Bacteria</taxon>
        <taxon>Pseudomonadati</taxon>
        <taxon>Pseudomonadota</taxon>
        <taxon>Gammaproteobacteria</taxon>
        <taxon>Oceanospirillales</taxon>
        <taxon>Oceanospirillaceae</taxon>
        <taxon>Marinobacterium</taxon>
    </lineage>
</organism>
<evidence type="ECO:0000313" key="2">
    <source>
        <dbReference type="EMBL" id="GAA0688781.1"/>
    </source>
</evidence>
<name>A0ABN1I4Z3_9GAMM</name>
<dbReference type="Proteomes" id="UP001499915">
    <property type="component" value="Unassembled WGS sequence"/>
</dbReference>
<protein>
    <submittedName>
        <fullName evidence="2">Flagellar protein FlaG</fullName>
    </submittedName>
</protein>
<dbReference type="RefSeq" id="WP_343804294.1">
    <property type="nucleotide sequence ID" value="NZ_BAAAET010000002.1"/>
</dbReference>
<evidence type="ECO:0000256" key="1">
    <source>
        <dbReference type="SAM" id="MobiDB-lite"/>
    </source>
</evidence>
<keyword evidence="2" id="KW-0282">Flagellum</keyword>
<keyword evidence="2" id="KW-0966">Cell projection</keyword>
<dbReference type="Pfam" id="PF03646">
    <property type="entry name" value="FlaG"/>
    <property type="match status" value="1"/>
</dbReference>
<keyword evidence="2" id="KW-0969">Cilium</keyword>
<feature type="compositionally biased region" description="Polar residues" evidence="1">
    <location>
        <begin position="8"/>
        <end position="37"/>
    </location>
</feature>
<dbReference type="EMBL" id="BAAAET010000002">
    <property type="protein sequence ID" value="GAA0688781.1"/>
    <property type="molecule type" value="Genomic_DNA"/>
</dbReference>
<dbReference type="InterPro" id="IPR005186">
    <property type="entry name" value="FlaG"/>
</dbReference>